<dbReference type="InterPro" id="IPR012469">
    <property type="entry name" value="DUF1688"/>
</dbReference>
<dbReference type="AlphaFoldDB" id="A0A377GC99"/>
<gene>
    <name evidence="1" type="ORF">NCTC11370_02524</name>
</gene>
<keyword evidence="2" id="KW-1185">Reference proteome</keyword>
<dbReference type="OrthoDB" id="9779699at2"/>
<organism evidence="1 2">
    <name type="scientific">Fluoribacter dumoffii</name>
    <dbReference type="NCBI Taxonomy" id="463"/>
    <lineage>
        <taxon>Bacteria</taxon>
        <taxon>Pseudomonadati</taxon>
        <taxon>Pseudomonadota</taxon>
        <taxon>Gammaproteobacteria</taxon>
        <taxon>Legionellales</taxon>
        <taxon>Legionellaceae</taxon>
        <taxon>Fluoribacter</taxon>
    </lineage>
</organism>
<dbReference type="PANTHER" id="PTHR31687:SF3">
    <property type="entry name" value="PROTEIN URG3"/>
    <property type="match status" value="1"/>
</dbReference>
<dbReference type="PANTHER" id="PTHR31687">
    <property type="match status" value="1"/>
</dbReference>
<proteinExistence type="predicted"/>
<dbReference type="GeneID" id="93293286"/>
<evidence type="ECO:0000313" key="2">
    <source>
        <dbReference type="Proteomes" id="UP000254554"/>
    </source>
</evidence>
<protein>
    <submittedName>
        <fullName evidence="1">Protein of uncharacterized function (DUF1688)</fullName>
    </submittedName>
</protein>
<dbReference type="RefSeq" id="WP_019350136.1">
    <property type="nucleotide sequence ID" value="NZ_UGGT01000001.1"/>
</dbReference>
<accession>A0A377GC99</accession>
<dbReference type="Proteomes" id="UP000254554">
    <property type="component" value="Unassembled WGS sequence"/>
</dbReference>
<dbReference type="EMBL" id="UGGT01000001">
    <property type="protein sequence ID" value="STO22437.1"/>
    <property type="molecule type" value="Genomic_DNA"/>
</dbReference>
<name>A0A377GC99_9GAMM</name>
<dbReference type="STRING" id="1094715.GCA_000236165_02369"/>
<reference evidence="1 2" key="1">
    <citation type="submission" date="2018-06" db="EMBL/GenBank/DDBJ databases">
        <authorList>
            <consortium name="Pathogen Informatics"/>
            <person name="Doyle S."/>
        </authorList>
    </citation>
    <scope>NUCLEOTIDE SEQUENCE [LARGE SCALE GENOMIC DNA]</scope>
    <source>
        <strain evidence="1 2">NCTC11370</strain>
    </source>
</reference>
<dbReference type="Pfam" id="PF07958">
    <property type="entry name" value="DUF1688"/>
    <property type="match status" value="1"/>
</dbReference>
<sequence>MRNEQEEIKQVLARLKDPHTIRRCSRAVLERVKHHKSDYFSLDLEKMTDTASFVIEVIQENYPDLDVPYHSRWRHFEAGGVHRIKRMLECRGNLTAEERGKILYELVIISVLLDAGAGPNWHYEETGTGIKYARSEGLALASLSLYEQGFLSAHPSEPLRVDAERLIAFNEDELSKVFQVTADNPLEGLSGRVALLNRLGTLVQRNADHFGQENRLGNFYAYISSLAGANLITASQIFQEVLDTFNEIWPARAVFHGIPLGDVWQYNALKTSEAGSEFIPFHKLSQWLTYSLIEPLELAGITVTHLEELTGLPEYRNGGLFIDCGVLHVKNKQVLEKALSPDAEIIVEWRALTIALLDELADLIRKKLQKNAIDFPLAKILQGGTWEAGRRIAKQKRPDGVPPIRILSDGTVF</sequence>
<evidence type="ECO:0000313" key="1">
    <source>
        <dbReference type="EMBL" id="STO22437.1"/>
    </source>
</evidence>